<evidence type="ECO:0000313" key="2">
    <source>
        <dbReference type="EMBL" id="KXG77474.1"/>
    </source>
</evidence>
<dbReference type="STRING" id="520762.AN619_04590"/>
<keyword evidence="3" id="KW-1185">Reference proteome</keyword>
<sequence>MTEIYPHMYKHEILLPNNPLKAVNSYMILSKDRNLIIDTGFHTKGCKDSFMEGIQKMNIDLGKTDLLITHLHSDHSGLAADLSKEGVNVYVGEIDGPMINRMTQKEYWQKFEEYKRMFDLEKDHISLDDHPGYRYCPKEPVPFIPLKEGDVIDVGNYAFEVIDIPGHTPGHIGLYERRHKLFFCGDHILDKITPNIAFWGFDQDILSVYLNSLKKVYGYDIDYLFTAHRNIIRDHRRRICELYDHHEKRLEEIMEILESGQKTVRDTAAHMHWDLKYERWEDFPNPQKWFAAGEAMSHLEHLVFLNKVERINDKGVLYYRRKNNK</sequence>
<evidence type="ECO:0000259" key="1">
    <source>
        <dbReference type="SMART" id="SM00849"/>
    </source>
</evidence>
<dbReference type="AlphaFoldDB" id="A0A140LA99"/>
<proteinExistence type="predicted"/>
<dbReference type="EMBL" id="LOEE01000014">
    <property type="protein sequence ID" value="KXG77474.1"/>
    <property type="molecule type" value="Genomic_DNA"/>
</dbReference>
<dbReference type="PANTHER" id="PTHR23131">
    <property type="entry name" value="ENDORIBONUCLEASE LACTB2"/>
    <property type="match status" value="1"/>
</dbReference>
<feature type="domain" description="Metallo-beta-lactamase" evidence="1">
    <location>
        <begin position="22"/>
        <end position="228"/>
    </location>
</feature>
<organism evidence="2 3">
    <name type="scientific">Thermotalea metallivorans</name>
    <dbReference type="NCBI Taxonomy" id="520762"/>
    <lineage>
        <taxon>Bacteria</taxon>
        <taxon>Bacillati</taxon>
        <taxon>Bacillota</taxon>
        <taxon>Clostridia</taxon>
        <taxon>Peptostreptococcales</taxon>
        <taxon>Thermotaleaceae</taxon>
        <taxon>Thermotalea</taxon>
    </lineage>
</organism>
<dbReference type="InterPro" id="IPR050662">
    <property type="entry name" value="Sec-metab_biosynth-thioest"/>
</dbReference>
<dbReference type="Proteomes" id="UP000070456">
    <property type="component" value="Unassembled WGS sequence"/>
</dbReference>
<name>A0A140LA99_9FIRM</name>
<dbReference type="Gene3D" id="1.10.10.10">
    <property type="entry name" value="Winged helix-like DNA-binding domain superfamily/Winged helix DNA-binding domain"/>
    <property type="match status" value="1"/>
</dbReference>
<comment type="caution">
    <text evidence="2">The sequence shown here is derived from an EMBL/GenBank/DDBJ whole genome shotgun (WGS) entry which is preliminary data.</text>
</comment>
<dbReference type="Gene3D" id="3.60.15.10">
    <property type="entry name" value="Ribonuclease Z/Hydroxyacylglutathione hydrolase-like"/>
    <property type="match status" value="1"/>
</dbReference>
<reference evidence="2 3" key="1">
    <citation type="submission" date="2015-12" db="EMBL/GenBank/DDBJ databases">
        <title>Draft genome sequence of the thermoanaerobe Thermotalea metallivorans, an isolate from the runoff channel of the Great Artesian Basin, Australia.</title>
        <authorList>
            <person name="Patel B.K."/>
        </authorList>
    </citation>
    <scope>NUCLEOTIDE SEQUENCE [LARGE SCALE GENOMIC DNA]</scope>
    <source>
        <strain evidence="2 3">B2-1</strain>
    </source>
</reference>
<dbReference type="SUPFAM" id="SSF56281">
    <property type="entry name" value="Metallo-hydrolase/oxidoreductase"/>
    <property type="match status" value="1"/>
</dbReference>
<dbReference type="PANTHER" id="PTHR23131:SF4">
    <property type="entry name" value="METALLO-BETA-LACTAMASE SUPERFAMILY POTEIN"/>
    <property type="match status" value="1"/>
</dbReference>
<dbReference type="SMART" id="SM00849">
    <property type="entry name" value="Lactamase_B"/>
    <property type="match status" value="1"/>
</dbReference>
<dbReference type="InterPro" id="IPR036388">
    <property type="entry name" value="WH-like_DNA-bd_sf"/>
</dbReference>
<protein>
    <recommendedName>
        <fullName evidence="1">Metallo-beta-lactamase domain-containing protein</fullName>
    </recommendedName>
</protein>
<dbReference type="InterPro" id="IPR001279">
    <property type="entry name" value="Metallo-B-lactamas"/>
</dbReference>
<gene>
    <name evidence="2" type="ORF">AN619_04590</name>
</gene>
<accession>A0A140LA99</accession>
<dbReference type="RefSeq" id="WP_330382007.1">
    <property type="nucleotide sequence ID" value="NZ_LOEE01000014.1"/>
</dbReference>
<dbReference type="Pfam" id="PF00753">
    <property type="entry name" value="Lactamase_B"/>
    <property type="match status" value="1"/>
</dbReference>
<evidence type="ECO:0000313" key="3">
    <source>
        <dbReference type="Proteomes" id="UP000070456"/>
    </source>
</evidence>
<dbReference type="InterPro" id="IPR036866">
    <property type="entry name" value="RibonucZ/Hydroxyglut_hydro"/>
</dbReference>